<comment type="caution">
    <text evidence="3">The sequence shown here is derived from an EMBL/GenBank/DDBJ whole genome shotgun (WGS) entry which is preliminary data.</text>
</comment>
<gene>
    <name evidence="3" type="ORF">G1C95_1942</name>
</gene>
<proteinExistence type="inferred from homology"/>
<evidence type="ECO:0000313" key="3">
    <source>
        <dbReference type="EMBL" id="NMM94754.1"/>
    </source>
</evidence>
<evidence type="ECO:0000256" key="1">
    <source>
        <dbReference type="ARBA" id="ARBA00007521"/>
    </source>
</evidence>
<protein>
    <submittedName>
        <fullName evidence="3">mRNA interferase PemK</fullName>
    </submittedName>
</protein>
<evidence type="ECO:0000313" key="4">
    <source>
        <dbReference type="Proteomes" id="UP000532194"/>
    </source>
</evidence>
<keyword evidence="4" id="KW-1185">Reference proteome</keyword>
<evidence type="ECO:0000256" key="2">
    <source>
        <dbReference type="ARBA" id="ARBA00022649"/>
    </source>
</evidence>
<dbReference type="InterPro" id="IPR011067">
    <property type="entry name" value="Plasmid_toxin/cell-grow_inhib"/>
</dbReference>
<dbReference type="SUPFAM" id="SSF50118">
    <property type="entry name" value="Cell growth inhibitor/plasmid maintenance toxic component"/>
    <property type="match status" value="1"/>
</dbReference>
<dbReference type="RefSeq" id="WP_169172771.1">
    <property type="nucleotide sequence ID" value="NZ_JAAIII010000006.1"/>
</dbReference>
<dbReference type="GO" id="GO:0003677">
    <property type="term" value="F:DNA binding"/>
    <property type="evidence" value="ECO:0007669"/>
    <property type="project" value="InterPro"/>
</dbReference>
<sequence>MTTCDVTPYDVFLMWVEFPDHPGIGKTRPVVITEVDDDSISGVVAKVTSRTDWTGAGDVLLLDWQEAGLLAPSMVRCGERFEFKLEDLYRRFGALSDRDAERVASGLERTQDVLPHKRIRPRD</sequence>
<dbReference type="Pfam" id="PF02452">
    <property type="entry name" value="PemK_toxin"/>
    <property type="match status" value="1"/>
</dbReference>
<organism evidence="3 4">
    <name type="scientific">Bifidobacterium oedipodis</name>
    <dbReference type="NCBI Taxonomy" id="2675322"/>
    <lineage>
        <taxon>Bacteria</taxon>
        <taxon>Bacillati</taxon>
        <taxon>Actinomycetota</taxon>
        <taxon>Actinomycetes</taxon>
        <taxon>Bifidobacteriales</taxon>
        <taxon>Bifidobacteriaceae</taxon>
        <taxon>Bifidobacterium</taxon>
    </lineage>
</organism>
<dbReference type="AlphaFoldDB" id="A0A7Y0EQT3"/>
<accession>A0A7Y0EQT3</accession>
<name>A0A7Y0EQT3_9BIFI</name>
<dbReference type="EMBL" id="JAAIII010000006">
    <property type="protein sequence ID" value="NMM94754.1"/>
    <property type="molecule type" value="Genomic_DNA"/>
</dbReference>
<dbReference type="InterPro" id="IPR003477">
    <property type="entry name" value="PemK-like"/>
</dbReference>
<comment type="similarity">
    <text evidence="1">Belongs to the PemK/MazF family.</text>
</comment>
<reference evidence="3 4" key="1">
    <citation type="submission" date="2020-02" db="EMBL/GenBank/DDBJ databases">
        <title>Characterization of phylogenetic diversity of novel bifidobacterial species isolated in Czech ZOOs.</title>
        <authorList>
            <person name="Lugli G.A."/>
            <person name="Vera N.B."/>
            <person name="Ventura M."/>
        </authorList>
    </citation>
    <scope>NUCLEOTIDE SEQUENCE [LARGE SCALE GENOMIC DNA]</scope>
    <source>
        <strain evidence="3 4">DSM 109957</strain>
    </source>
</reference>
<keyword evidence="2" id="KW-1277">Toxin-antitoxin system</keyword>
<dbReference type="Gene3D" id="2.30.30.110">
    <property type="match status" value="1"/>
</dbReference>
<dbReference type="Proteomes" id="UP000532194">
    <property type="component" value="Unassembled WGS sequence"/>
</dbReference>